<keyword evidence="2" id="KW-1185">Reference proteome</keyword>
<proteinExistence type="predicted"/>
<dbReference type="Proteomes" id="UP000256405">
    <property type="component" value="Unassembled WGS sequence"/>
</dbReference>
<comment type="caution">
    <text evidence="1">The sequence shown here is derived from an EMBL/GenBank/DDBJ whole genome shotgun (WGS) entry which is preliminary data.</text>
</comment>
<organism evidence="1 2">
    <name type="scientific">Algoriphagus antarcticus</name>
    <dbReference type="NCBI Taxonomy" id="238540"/>
    <lineage>
        <taxon>Bacteria</taxon>
        <taxon>Pseudomonadati</taxon>
        <taxon>Bacteroidota</taxon>
        <taxon>Cytophagia</taxon>
        <taxon>Cytophagales</taxon>
        <taxon>Cyclobacteriaceae</taxon>
        <taxon>Algoriphagus</taxon>
    </lineage>
</organism>
<sequence length="708" mass="76708">MKSNFVFILLSFAVTQFFGVEVMGQTYTSKANGNWNSASTWTITGTAGCSTVPSTPPNATNSRSCPIIININHNVNLSSSLTVGNNNTVSIQIANTKTLSIDDDLGITGYNNKKLNLSGSGMLEIGDDLISTGNSEISITGNLTIDVDKIVNVSQASTFKSNGNINITSKSANINGNGSLNFSAKTNTIFETTNQDFEIQNGAEVFFSGTSGIDSDRDLTISGYTPSVRFEDNSYIKAKRDLTIQGGAVLSMYDNSKIESHDDLFMENQSKLLIFNNSSVTISDKSTLSGGVEIVANESSKIEIGDDISISNQGNITLNGFSSLKVSGNTTLENGSKINGNADNKITIDGRLTLSDQSLVNLNGNSSLQVQDRATIDTNNPSAGLKLNGNSTGKFNSEVRLNRNASTLVSSGTSSITFKDDVKVRNGADVILQGNSTVTSEKDIILDNNYGTSWTNSQSVIVLVEGDFLKGRNSNLNVRNSSSFEITGSFPTEGSDPRIKVDSSPAYYGALRILPVEFLYFYADYQPETKSGLLTWATSKEWENSHFEIERGVNTINTWETVGRVEGNGYSEGPIEYSFTNDILPITRGNIFYRLKQVDFDGSYTYSSTRAIQAQNTSEAKTAWNVYPNPSSLGSEVNVKLIQPGSFQDGKIHVALSNLLGQIKSYYTSSPEEITSIISDWLNASASGLYILDISWGNQRQQVKLMRN</sequence>
<dbReference type="NCBIfam" id="TIGR04183">
    <property type="entry name" value="Por_Secre_tail"/>
    <property type="match status" value="1"/>
</dbReference>
<reference evidence="1 2" key="1">
    <citation type="submission" date="2018-08" db="EMBL/GenBank/DDBJ databases">
        <title>Genomic Encyclopedia of Archaeal and Bacterial Type Strains, Phase II (KMG-II): from individual species to whole genera.</title>
        <authorList>
            <person name="Goeker M."/>
        </authorList>
    </citation>
    <scope>NUCLEOTIDE SEQUENCE [LARGE SCALE GENOMIC DNA]</scope>
    <source>
        <strain evidence="1 2">DSM 15986</strain>
    </source>
</reference>
<gene>
    <name evidence="1" type="ORF">C8N25_109113</name>
</gene>
<protein>
    <submittedName>
        <fullName evidence="1">Uncharacterized protein</fullName>
    </submittedName>
</protein>
<dbReference type="EMBL" id="QUNF01000009">
    <property type="protein sequence ID" value="REG88498.1"/>
    <property type="molecule type" value="Genomic_DNA"/>
</dbReference>
<name>A0A3E0DV65_9BACT</name>
<dbReference type="InterPro" id="IPR026444">
    <property type="entry name" value="Secre_tail"/>
</dbReference>
<dbReference type="RefSeq" id="WP_086540086.1">
    <property type="nucleotide sequence ID" value="NZ_MSSW01000007.1"/>
</dbReference>
<dbReference type="OrthoDB" id="1443240at2"/>
<evidence type="ECO:0000313" key="2">
    <source>
        <dbReference type="Proteomes" id="UP000256405"/>
    </source>
</evidence>
<evidence type="ECO:0000313" key="1">
    <source>
        <dbReference type="EMBL" id="REG88498.1"/>
    </source>
</evidence>
<accession>A0A3E0DV65</accession>
<dbReference type="AlphaFoldDB" id="A0A3E0DV65"/>